<feature type="non-terminal residue" evidence="1">
    <location>
        <position position="37"/>
    </location>
</feature>
<dbReference type="Proteomes" id="UP000004471">
    <property type="component" value="Unassembled WGS sequence"/>
</dbReference>
<dbReference type="EMBL" id="AEAH01004188">
    <property type="protein sequence ID" value="EGH35901.1"/>
    <property type="molecule type" value="Genomic_DNA"/>
</dbReference>
<evidence type="ECO:0000313" key="1">
    <source>
        <dbReference type="EMBL" id="EGH35901.1"/>
    </source>
</evidence>
<dbReference type="AlphaFoldDB" id="F3G0A9"/>
<name>F3G0A9_PSESX</name>
<evidence type="ECO:0000313" key="2">
    <source>
        <dbReference type="Proteomes" id="UP000004471"/>
    </source>
</evidence>
<comment type="caution">
    <text evidence="1">The sequence shown here is derived from an EMBL/GenBank/DDBJ whole genome shotgun (WGS) entry which is preliminary data.</text>
</comment>
<protein>
    <submittedName>
        <fullName evidence="1">Uncharacterized protein</fullName>
    </submittedName>
</protein>
<feature type="non-terminal residue" evidence="1">
    <location>
        <position position="1"/>
    </location>
</feature>
<dbReference type="HOGENOM" id="CLU_3352897_0_0_6"/>
<organism evidence="1 2">
    <name type="scientific">Pseudomonas syringae pv. japonica str. M301072</name>
    <dbReference type="NCBI Taxonomy" id="629262"/>
    <lineage>
        <taxon>Bacteria</taxon>
        <taxon>Pseudomonadati</taxon>
        <taxon>Pseudomonadota</taxon>
        <taxon>Gammaproteobacteria</taxon>
        <taxon>Pseudomonadales</taxon>
        <taxon>Pseudomonadaceae</taxon>
        <taxon>Pseudomonas</taxon>
        <taxon>Pseudomonas syringae</taxon>
    </lineage>
</organism>
<gene>
    <name evidence="1" type="ORF">PSYJA_45391</name>
</gene>
<proteinExistence type="predicted"/>
<sequence length="37" mass="4203">NRYPVYSCASTFWLTAGWRRGFANALITQAKEKQPAV</sequence>
<reference evidence="1 2" key="1">
    <citation type="journal article" date="2011" name="PLoS Pathog.">
        <title>Dynamic evolution of pathogenicity revealed by sequencing and comparative genomics of 19 Pseudomonas syringae isolates.</title>
        <authorList>
            <person name="Baltrus D.A."/>
            <person name="Nishimura M.T."/>
            <person name="Romanchuk A."/>
            <person name="Chang J.H."/>
            <person name="Mukhtar M.S."/>
            <person name="Cherkis K."/>
            <person name="Roach J."/>
            <person name="Grant S.R."/>
            <person name="Jones C.D."/>
            <person name="Dangl J.L."/>
        </authorList>
    </citation>
    <scope>NUCLEOTIDE SEQUENCE [LARGE SCALE GENOMIC DNA]</scope>
    <source>
        <strain evidence="2">M301072PT</strain>
    </source>
</reference>
<accession>F3G0A9</accession>